<keyword evidence="2" id="KW-1185">Reference proteome</keyword>
<evidence type="ECO:0000313" key="1">
    <source>
        <dbReference type="EMBL" id="TNJ66024.1"/>
    </source>
</evidence>
<dbReference type="Gene3D" id="3.40.190.10">
    <property type="entry name" value="Periplasmic binding protein-like II"/>
    <property type="match status" value="1"/>
</dbReference>
<dbReference type="PANTHER" id="PTHR43649">
    <property type="entry name" value="ARABINOSE-BINDING PROTEIN-RELATED"/>
    <property type="match status" value="1"/>
</dbReference>
<dbReference type="PANTHER" id="PTHR43649:SF12">
    <property type="entry name" value="DIACETYLCHITOBIOSE BINDING PROTEIN DASA"/>
    <property type="match status" value="1"/>
</dbReference>
<organism evidence="1 2">
    <name type="scientific">Paenibacillus hemerocallicola</name>
    <dbReference type="NCBI Taxonomy" id="1172614"/>
    <lineage>
        <taxon>Bacteria</taxon>
        <taxon>Bacillati</taxon>
        <taxon>Bacillota</taxon>
        <taxon>Bacilli</taxon>
        <taxon>Bacillales</taxon>
        <taxon>Paenibacillaceae</taxon>
        <taxon>Paenibacillus</taxon>
    </lineage>
</organism>
<dbReference type="InterPro" id="IPR050490">
    <property type="entry name" value="Bact_solute-bd_prot1"/>
</dbReference>
<gene>
    <name evidence="1" type="ORF">FE784_12680</name>
</gene>
<reference evidence="1 2" key="1">
    <citation type="submission" date="2019-05" db="EMBL/GenBank/DDBJ databases">
        <title>We sequenced the genome of Paenibacillus hemerocallicola KCTC 33185 for further insight into its adaptation and study the phylogeny of Paenibacillus.</title>
        <authorList>
            <person name="Narsing Rao M.P."/>
        </authorList>
    </citation>
    <scope>NUCLEOTIDE SEQUENCE [LARGE SCALE GENOMIC DNA]</scope>
    <source>
        <strain evidence="1 2">KCTC 33185</strain>
    </source>
</reference>
<dbReference type="InterPro" id="IPR006059">
    <property type="entry name" value="SBP"/>
</dbReference>
<dbReference type="PROSITE" id="PS51257">
    <property type="entry name" value="PROKAR_LIPOPROTEIN"/>
    <property type="match status" value="1"/>
</dbReference>
<comment type="caution">
    <text evidence="1">The sequence shown here is derived from an EMBL/GenBank/DDBJ whole genome shotgun (WGS) entry which is preliminary data.</text>
</comment>
<dbReference type="AlphaFoldDB" id="A0A5C4TAC2"/>
<dbReference type="EMBL" id="VDCQ01000014">
    <property type="protein sequence ID" value="TNJ66024.1"/>
    <property type="molecule type" value="Genomic_DNA"/>
</dbReference>
<dbReference type="SUPFAM" id="SSF53850">
    <property type="entry name" value="Periplasmic binding protein-like II"/>
    <property type="match status" value="1"/>
</dbReference>
<proteinExistence type="predicted"/>
<accession>A0A5C4TAC2</accession>
<protein>
    <submittedName>
        <fullName evidence="1">Extracellular solute-binding protein</fullName>
    </submittedName>
</protein>
<dbReference type="Proteomes" id="UP000307943">
    <property type="component" value="Unassembled WGS sequence"/>
</dbReference>
<dbReference type="OrthoDB" id="94797at2"/>
<sequence length="439" mass="48455">MERKFLGRVGSNLFKNKMIVGAMLVCLGAVTAACGGKEEKSEAVPTPVINNDPAVVKLAGQLSEEEFALFVSALQKKYPHITLERINTAEKGQAVPELVAAGIIPDLILAAPLNILPFQALGLYYNVEELAVKHKLDLNRIKPELLESIKVGSFADYLVGLPIYNNAFGLFYNKDLFDRFGVSYPKDGMTWEEIRELAAKLTRTENGVSYYGLHPNSVFWGAYQLGLPFIDTASNKSMFQSQGWKDLFQMWQRLYQAGGNVVPKTLAAVKGFQDGQIAMTMGYSSILDATVKVKDLNWDIATYPINPAAPGVGQRVDSINLVVTAQSKVKDAAFRVVEVILSEEVQTTLSRTGKMSVLKDQKIHDQFGQSNTGLQNKNVVALTKPKLAIVQPFKFPFATNPATLINNTFNSVIYDQKDINTALREAEEKVNTDIQLLLK</sequence>
<evidence type="ECO:0000313" key="2">
    <source>
        <dbReference type="Proteomes" id="UP000307943"/>
    </source>
</evidence>
<name>A0A5C4TAC2_9BACL</name>
<dbReference type="Pfam" id="PF13416">
    <property type="entry name" value="SBP_bac_8"/>
    <property type="match status" value="1"/>
</dbReference>